<organism evidence="10">
    <name type="scientific">hydrocarbon metagenome</name>
    <dbReference type="NCBI Taxonomy" id="938273"/>
    <lineage>
        <taxon>unclassified sequences</taxon>
        <taxon>metagenomes</taxon>
        <taxon>ecological metagenomes</taxon>
    </lineage>
</organism>
<dbReference type="EMBL" id="LNQE01001490">
    <property type="protein sequence ID" value="KUG16544.1"/>
    <property type="molecule type" value="Genomic_DNA"/>
</dbReference>
<evidence type="ECO:0000313" key="10">
    <source>
        <dbReference type="EMBL" id="KUG16544.1"/>
    </source>
</evidence>
<dbReference type="InterPro" id="IPR045196">
    <property type="entry name" value="IF2/IF5"/>
</dbReference>
<dbReference type="NCBIfam" id="NF003067">
    <property type="entry name" value="PRK03988.1"/>
    <property type="match status" value="1"/>
</dbReference>
<dbReference type="Gene3D" id="2.40.50.140">
    <property type="entry name" value="Nucleic acid-binding proteins"/>
    <property type="match status" value="1"/>
</dbReference>
<protein>
    <recommendedName>
        <fullName evidence="4">Translation initiation factor 2 subunit beta</fullName>
    </recommendedName>
    <alternativeName>
        <fullName evidence="7">aIF2-beta</fullName>
    </alternativeName>
    <alternativeName>
        <fullName evidence="8">eIF-2-beta</fullName>
    </alternativeName>
</protein>
<dbReference type="GO" id="GO:0003743">
    <property type="term" value="F:translation initiation factor activity"/>
    <property type="evidence" value="ECO:0007669"/>
    <property type="project" value="UniProtKB-KW"/>
</dbReference>
<dbReference type="SUPFAM" id="SSF100966">
    <property type="entry name" value="Translation initiation factor 2 beta, aIF2beta, N-terminal domain"/>
    <property type="match status" value="1"/>
</dbReference>
<dbReference type="InterPro" id="IPR016189">
    <property type="entry name" value="Transl_init_fac_IF2/IF5_N"/>
</dbReference>
<comment type="similarity">
    <text evidence="2">Belongs to the eIF-2-beta/eIF-5 family.</text>
</comment>
<dbReference type="InterPro" id="IPR002735">
    <property type="entry name" value="Transl_init_fac_IF2/IF5_dom"/>
</dbReference>
<dbReference type="InterPro" id="IPR002792">
    <property type="entry name" value="TRAM_dom"/>
</dbReference>
<dbReference type="SMART" id="SM00653">
    <property type="entry name" value="eIF2B_5"/>
    <property type="match status" value="1"/>
</dbReference>
<dbReference type="HAMAP" id="MF_00232">
    <property type="entry name" value="eIF_2_beta"/>
    <property type="match status" value="1"/>
</dbReference>
<keyword evidence="5 10" id="KW-0396">Initiation factor</keyword>
<keyword evidence="6" id="KW-0648">Protein biosynthesis</keyword>
<accession>A0A0W8F6M4</accession>
<dbReference type="NCBIfam" id="NF008993">
    <property type="entry name" value="PRK12336.1"/>
    <property type="match status" value="1"/>
</dbReference>
<evidence type="ECO:0000256" key="2">
    <source>
        <dbReference type="ARBA" id="ARBA00010397"/>
    </source>
</evidence>
<comment type="subunit">
    <text evidence="3">Heterotrimer composed of an alpha, a beta and a gamma chain.</text>
</comment>
<feature type="domain" description="TRAM" evidence="9">
    <location>
        <begin position="145"/>
        <end position="203"/>
    </location>
</feature>
<dbReference type="PROSITE" id="PS50926">
    <property type="entry name" value="TRAM"/>
    <property type="match status" value="1"/>
</dbReference>
<dbReference type="NCBIfam" id="TIGR00311">
    <property type="entry name" value="aIF-2beta"/>
    <property type="match status" value="1"/>
</dbReference>
<dbReference type="Pfam" id="PF01938">
    <property type="entry name" value="TRAM"/>
    <property type="match status" value="1"/>
</dbReference>
<evidence type="ECO:0000256" key="4">
    <source>
        <dbReference type="ARBA" id="ARBA00022314"/>
    </source>
</evidence>
<dbReference type="InterPro" id="IPR004458">
    <property type="entry name" value="TIF2_bsu_arc"/>
</dbReference>
<evidence type="ECO:0000256" key="6">
    <source>
        <dbReference type="ARBA" id="ARBA00022917"/>
    </source>
</evidence>
<evidence type="ECO:0000259" key="9">
    <source>
        <dbReference type="PROSITE" id="PS50926"/>
    </source>
</evidence>
<evidence type="ECO:0000256" key="7">
    <source>
        <dbReference type="ARBA" id="ARBA00031466"/>
    </source>
</evidence>
<reference evidence="10" key="1">
    <citation type="journal article" date="2015" name="Proc. Natl. Acad. Sci. U.S.A.">
        <title>Networks of energetic and metabolic interactions define dynamics in microbial communities.</title>
        <authorList>
            <person name="Embree M."/>
            <person name="Liu J.K."/>
            <person name="Al-Bassam M.M."/>
            <person name="Zengler K."/>
        </authorList>
    </citation>
    <scope>NUCLEOTIDE SEQUENCE</scope>
</reference>
<dbReference type="Gene3D" id="3.30.30.170">
    <property type="match status" value="1"/>
</dbReference>
<comment type="function">
    <text evidence="1">eIF-2 functions in the early steps of protein synthesis by forming a ternary complex with GTP and initiator tRNA.</text>
</comment>
<dbReference type="SUPFAM" id="SSF75689">
    <property type="entry name" value="Zinc-binding domain of translation initiation factor 2 beta"/>
    <property type="match status" value="1"/>
</dbReference>
<dbReference type="Pfam" id="PF01873">
    <property type="entry name" value="eIF-5_eIF-2B"/>
    <property type="match status" value="1"/>
</dbReference>
<comment type="caution">
    <text evidence="10">The sequence shown here is derived from an EMBL/GenBank/DDBJ whole genome shotgun (WGS) entry which is preliminary data.</text>
</comment>
<dbReference type="SUPFAM" id="SSF50249">
    <property type="entry name" value="Nucleic acid-binding proteins"/>
    <property type="match status" value="1"/>
</dbReference>
<dbReference type="InterPro" id="IPR012340">
    <property type="entry name" value="NA-bd_OB-fold"/>
</dbReference>
<gene>
    <name evidence="10" type="ORF">ASZ90_013763</name>
</gene>
<proteinExistence type="inferred from homology"/>
<dbReference type="PANTHER" id="PTHR23001:SF3">
    <property type="entry name" value="EUKARYOTIC TRANSLATION INITIATION FACTOR 2 SUBUNIT 2"/>
    <property type="match status" value="1"/>
</dbReference>
<dbReference type="AlphaFoldDB" id="A0A0W8F6M4"/>
<name>A0A0W8F6M4_9ZZZZ</name>
<sequence>MDDYLAGLDRAMKKMPANRESKERFVIPSAKVFYEGKTTVLENFGAIADTLNRDPEHLMKYLLQEMGTAGKIEGQRGIFQGKFGETAIARQIESYFEEYVVCTECRLPDTHLIKSDRVLTLKCDACGAHRPVRKRKATTAVQKDVIEEGETYELRIESVGNKGDGIAKVDKYLIFVPSAIKGEIVRAKIKKISGTLAFAEVVERKGKVS</sequence>
<dbReference type="InterPro" id="IPR016190">
    <property type="entry name" value="Transl_init_fac_IF2/IF5_Zn-bd"/>
</dbReference>
<evidence type="ECO:0000256" key="3">
    <source>
        <dbReference type="ARBA" id="ARBA00011243"/>
    </source>
</evidence>
<evidence type="ECO:0000256" key="1">
    <source>
        <dbReference type="ARBA" id="ARBA00003323"/>
    </source>
</evidence>
<evidence type="ECO:0000256" key="5">
    <source>
        <dbReference type="ARBA" id="ARBA00022540"/>
    </source>
</evidence>
<evidence type="ECO:0000256" key="8">
    <source>
        <dbReference type="ARBA" id="ARBA00032408"/>
    </source>
</evidence>
<dbReference type="PANTHER" id="PTHR23001">
    <property type="entry name" value="EUKARYOTIC TRANSLATION INITIATION FACTOR"/>
    <property type="match status" value="1"/>
</dbReference>